<dbReference type="Proteomes" id="UP000831701">
    <property type="component" value="Chromosome 23"/>
</dbReference>
<keyword evidence="2" id="KW-1185">Reference proteome</keyword>
<proteinExistence type="predicted"/>
<evidence type="ECO:0000313" key="1">
    <source>
        <dbReference type="EMBL" id="KAI3352951.1"/>
    </source>
</evidence>
<name>A0ACB8VBQ6_9TELE</name>
<reference evidence="1" key="1">
    <citation type="submission" date="2022-04" db="EMBL/GenBank/DDBJ databases">
        <title>Jade perch genome.</title>
        <authorList>
            <person name="Chao B."/>
        </authorList>
    </citation>
    <scope>NUCLEOTIDE SEQUENCE</scope>
    <source>
        <strain evidence="1">CB-2022</strain>
    </source>
</reference>
<organism evidence="1 2">
    <name type="scientific">Scortum barcoo</name>
    <name type="common">barcoo grunter</name>
    <dbReference type="NCBI Taxonomy" id="214431"/>
    <lineage>
        <taxon>Eukaryota</taxon>
        <taxon>Metazoa</taxon>
        <taxon>Chordata</taxon>
        <taxon>Craniata</taxon>
        <taxon>Vertebrata</taxon>
        <taxon>Euteleostomi</taxon>
        <taxon>Actinopterygii</taxon>
        <taxon>Neopterygii</taxon>
        <taxon>Teleostei</taxon>
        <taxon>Neoteleostei</taxon>
        <taxon>Acanthomorphata</taxon>
        <taxon>Eupercaria</taxon>
        <taxon>Centrarchiformes</taxon>
        <taxon>Terapontoidei</taxon>
        <taxon>Terapontidae</taxon>
        <taxon>Scortum</taxon>
    </lineage>
</organism>
<sequence>MDQAHMMLGHGGLNGLSQEDVGDPDHMRKLHSLGEPQQDIGDILQQIMTITDESLDEAQARKHALNCHRMKPTLFSVLCEIKEKTALGIRGVQEEDSPDPQIMRLDNMLLAEGVTGPERGGASAAAAAAAVAAGGSPNDGSIEHSEYRDKLAQIRKMYHAELEKYEQACNEFTDHVMNLLREQSRTRPISPKEIERMVRIIHRKFSTIQVQLKQSTCEAVMILRSRFLDARRKRRNFSKQAAEILNEYFYSHLANPYPSEEAKEELAKRCSITVSQVANWFGNKRIRYKKNVAKLQEEANMYAMKTAASASSQASQANSPATPNSVAGQVPVVSVLPRTATVRQGESVSFRCQVRSGAQPVQLEWKRANNQAFQDNVKFGPSGSVLTVANARPGNQGQYRCVGSNSAGQGTATAVLNVKFAPKVQLTPPGPLRVRMGDPVSVECRATGRPRPTLTWKRQGSTLQLVTMETNDANTIQWPAVHPEDSGVYICQGENNEGVTEVKVEIIVEGGMGAPVASVSATEMMVVEGQTVSIECQSSGSPAPVITWSKLRAPLPWKHTVVGGVLTLTSVGRQDSGQYICNATNIHGYSEAYTQMEVESPPYATCLPEQVRLQPGDALRVQCLAHGSHPIRFEWSRVGRASMPAGAEVTKDGKLLMAHVRLGDSGTYKCVATNHISSSEALVKVIIKGEQVFGLR</sequence>
<evidence type="ECO:0000313" key="2">
    <source>
        <dbReference type="Proteomes" id="UP000831701"/>
    </source>
</evidence>
<dbReference type="EMBL" id="CM041553">
    <property type="protein sequence ID" value="KAI3352951.1"/>
    <property type="molecule type" value="Genomic_DNA"/>
</dbReference>
<comment type="caution">
    <text evidence="1">The sequence shown here is derived from an EMBL/GenBank/DDBJ whole genome shotgun (WGS) entry which is preliminary data.</text>
</comment>
<gene>
    <name evidence="1" type="ORF">L3Q82_019518</name>
</gene>
<accession>A0ACB8VBQ6</accession>
<protein>
    <submittedName>
        <fullName evidence="1">Uncharacterized protein</fullName>
    </submittedName>
</protein>